<evidence type="ECO:0000313" key="3">
    <source>
        <dbReference type="Proteomes" id="UP001565368"/>
    </source>
</evidence>
<protein>
    <submittedName>
        <fullName evidence="2">Uncharacterized protein</fullName>
    </submittedName>
</protein>
<evidence type="ECO:0000313" key="2">
    <source>
        <dbReference type="EMBL" id="KAL1406596.1"/>
    </source>
</evidence>
<organism evidence="2 3">
    <name type="scientific">Vanrija albida</name>
    <dbReference type="NCBI Taxonomy" id="181172"/>
    <lineage>
        <taxon>Eukaryota</taxon>
        <taxon>Fungi</taxon>
        <taxon>Dikarya</taxon>
        <taxon>Basidiomycota</taxon>
        <taxon>Agaricomycotina</taxon>
        <taxon>Tremellomycetes</taxon>
        <taxon>Trichosporonales</taxon>
        <taxon>Trichosporonaceae</taxon>
        <taxon>Vanrija</taxon>
    </lineage>
</organism>
<keyword evidence="3" id="KW-1185">Reference proteome</keyword>
<proteinExistence type="predicted"/>
<sequence>MPSNPNATIDGLERAVDIHFAPRAPAESPSLSLAAPDPAEIRVAADVLKAFRTRLAMDDYRYVHEVISAYVAAKKAKGKSPKAIAHKLAILESQIELLPHRKLVRAFETVREENAYPRSIILDELIARDNEKAARRAEARRNSSYASSQTSVPSTSYVVYRDDRSSVHIPEFEEYKD</sequence>
<dbReference type="RefSeq" id="XP_069206540.1">
    <property type="nucleotide sequence ID" value="XM_069356699.1"/>
</dbReference>
<dbReference type="Proteomes" id="UP001565368">
    <property type="component" value="Unassembled WGS sequence"/>
</dbReference>
<evidence type="ECO:0000256" key="1">
    <source>
        <dbReference type="SAM" id="MobiDB-lite"/>
    </source>
</evidence>
<feature type="region of interest" description="Disordered" evidence="1">
    <location>
        <begin position="136"/>
        <end position="157"/>
    </location>
</feature>
<comment type="caution">
    <text evidence="2">The sequence shown here is derived from an EMBL/GenBank/DDBJ whole genome shotgun (WGS) entry which is preliminary data.</text>
</comment>
<reference evidence="2 3" key="1">
    <citation type="submission" date="2023-08" db="EMBL/GenBank/DDBJ databases">
        <title>Annotated Genome Sequence of Vanrija albida AlHP1.</title>
        <authorList>
            <person name="Herzog R."/>
        </authorList>
    </citation>
    <scope>NUCLEOTIDE SEQUENCE [LARGE SCALE GENOMIC DNA]</scope>
    <source>
        <strain evidence="2 3">AlHP1</strain>
    </source>
</reference>
<gene>
    <name evidence="2" type="ORF">Q8F55_008302</name>
</gene>
<name>A0ABR3PVV7_9TREE</name>
<dbReference type="EMBL" id="JBBXJM010000006">
    <property type="protein sequence ID" value="KAL1406596.1"/>
    <property type="molecule type" value="Genomic_DNA"/>
</dbReference>
<accession>A0ABR3PVV7</accession>
<dbReference type="GeneID" id="95989345"/>